<accession>A0A425DP56</accession>
<dbReference type="EMBL" id="MZMZ02000398">
    <property type="protein sequence ID" value="RQM30935.1"/>
    <property type="molecule type" value="Genomic_DNA"/>
</dbReference>
<proteinExistence type="predicted"/>
<dbReference type="AlphaFoldDB" id="A0A425DP56"/>
<sequence length="156" mass="17690">MGAGEWHSRRPRRYRATVTSKSTFKKKMNMLLQMRRSAKARKSSSSSLLPRGQTKALTWHVLAIRPSRFDFALDGAWRVVVAMAYCVTSETYPAGLRLRDIAFSSLRAPPILSKSTLKSMVQYGADKYTTPLPRHAVLSHQAFVVFEMEDAETGHW</sequence>
<dbReference type="Proteomes" id="UP000284702">
    <property type="component" value="Unassembled WGS sequence"/>
</dbReference>
<reference evidence="1" key="1">
    <citation type="submission" date="2018-07" db="EMBL/GenBank/DDBJ databases">
        <title>Annotation of Aphanomyces astaci genome assembly.</title>
        <authorList>
            <person name="Studholme D.J."/>
        </authorList>
    </citation>
    <scope>NUCLEOTIDE SEQUENCE [LARGE SCALE GENOMIC DNA]</scope>
    <source>
        <strain evidence="1">Pc</strain>
    </source>
</reference>
<evidence type="ECO:0000313" key="2">
    <source>
        <dbReference type="Proteomes" id="UP000284702"/>
    </source>
</evidence>
<organism evidence="1 2">
    <name type="scientific">Aphanomyces astaci</name>
    <name type="common">Crayfish plague agent</name>
    <dbReference type="NCBI Taxonomy" id="112090"/>
    <lineage>
        <taxon>Eukaryota</taxon>
        <taxon>Sar</taxon>
        <taxon>Stramenopiles</taxon>
        <taxon>Oomycota</taxon>
        <taxon>Saprolegniomycetes</taxon>
        <taxon>Saprolegniales</taxon>
        <taxon>Verrucalvaceae</taxon>
        <taxon>Aphanomyces</taxon>
    </lineage>
</organism>
<gene>
    <name evidence="1" type="ORF">B5M09_007924</name>
</gene>
<keyword evidence="2" id="KW-1185">Reference proteome</keyword>
<protein>
    <submittedName>
        <fullName evidence="1">Uncharacterized protein</fullName>
    </submittedName>
</protein>
<comment type="caution">
    <text evidence="1">The sequence shown here is derived from an EMBL/GenBank/DDBJ whole genome shotgun (WGS) entry which is preliminary data.</text>
</comment>
<name>A0A425DP56_APHAT</name>
<evidence type="ECO:0000313" key="1">
    <source>
        <dbReference type="EMBL" id="RQM30935.1"/>
    </source>
</evidence>